<evidence type="ECO:0000313" key="2">
    <source>
        <dbReference type="EMBL" id="KAF0982606.1"/>
    </source>
</evidence>
<gene>
    <name evidence="2" type="ORF">FDP41_011536</name>
</gene>
<dbReference type="VEuPathDB" id="AmoebaDB:FDP41_011536"/>
<evidence type="ECO:0000313" key="3">
    <source>
        <dbReference type="Proteomes" id="UP000444721"/>
    </source>
</evidence>
<dbReference type="Proteomes" id="UP000444721">
    <property type="component" value="Unassembled WGS sequence"/>
</dbReference>
<feature type="compositionally biased region" description="Polar residues" evidence="1">
    <location>
        <begin position="287"/>
        <end position="303"/>
    </location>
</feature>
<evidence type="ECO:0000256" key="1">
    <source>
        <dbReference type="SAM" id="MobiDB-lite"/>
    </source>
</evidence>
<feature type="region of interest" description="Disordered" evidence="1">
    <location>
        <begin position="1"/>
        <end position="25"/>
    </location>
</feature>
<dbReference type="VEuPathDB" id="AmoebaDB:NfTy_018310"/>
<feature type="region of interest" description="Disordered" evidence="1">
    <location>
        <begin position="258"/>
        <end position="309"/>
    </location>
</feature>
<dbReference type="OrthoDB" id="10291213at2759"/>
<evidence type="ECO:0008006" key="4">
    <source>
        <dbReference type="Google" id="ProtNLM"/>
    </source>
</evidence>
<comment type="caution">
    <text evidence="2">The sequence shown here is derived from an EMBL/GenBank/DDBJ whole genome shotgun (WGS) entry which is preliminary data.</text>
</comment>
<dbReference type="GeneID" id="68118751"/>
<dbReference type="EMBL" id="VFQX01000009">
    <property type="protein sequence ID" value="KAF0982606.1"/>
    <property type="molecule type" value="Genomic_DNA"/>
</dbReference>
<feature type="compositionally biased region" description="Basic and acidic residues" evidence="1">
    <location>
        <begin position="268"/>
        <end position="278"/>
    </location>
</feature>
<reference evidence="2 3" key="1">
    <citation type="journal article" date="2019" name="Sci. Rep.">
        <title>Nanopore sequencing improves the draft genome of the human pathogenic amoeba Naegleria fowleri.</title>
        <authorList>
            <person name="Liechti N."/>
            <person name="Schurch N."/>
            <person name="Bruggmann R."/>
            <person name="Wittwer M."/>
        </authorList>
    </citation>
    <scope>NUCLEOTIDE SEQUENCE [LARGE SCALE GENOMIC DNA]</scope>
    <source>
        <strain evidence="2 3">ATCC 30894</strain>
    </source>
</reference>
<dbReference type="RefSeq" id="XP_044567319.1">
    <property type="nucleotide sequence ID" value="XM_044701955.1"/>
</dbReference>
<proteinExistence type="predicted"/>
<protein>
    <recommendedName>
        <fullName evidence="4">Enkurin domain-containing protein</fullName>
    </recommendedName>
</protein>
<organism evidence="2 3">
    <name type="scientific">Naegleria fowleri</name>
    <name type="common">Brain eating amoeba</name>
    <dbReference type="NCBI Taxonomy" id="5763"/>
    <lineage>
        <taxon>Eukaryota</taxon>
        <taxon>Discoba</taxon>
        <taxon>Heterolobosea</taxon>
        <taxon>Tetramitia</taxon>
        <taxon>Eutetramitia</taxon>
        <taxon>Vahlkampfiidae</taxon>
        <taxon>Naegleria</taxon>
    </lineage>
</organism>
<accession>A0A6A5C4C8</accession>
<keyword evidence="3" id="KW-1185">Reference proteome</keyword>
<dbReference type="AlphaFoldDB" id="A0A6A5C4C8"/>
<dbReference type="VEuPathDB" id="AmoebaDB:NF0028690"/>
<name>A0A6A5C4C8_NAEFO</name>
<sequence length="309" mass="35701">MAQTFSERNGLAGIEGSSPNHWWFGQKKSIRDESPATTETLGRGFPSFYTSEFPMIVHGDTTKKHFSRTESSEEMKPKPQIKVIEEPQPNYRSVRKKLVPEPPTLESQKVKRKARNEDNINCKSEIEQLFGVPKPKKIVDESGQRISEKRGEEMPLEHFIGRKNNSSNPLKERTTMLEFKGKSSTVMYPPVLSLHSDHPKYIHPSGERICETLSKTTRSLMDNNEEFYRRLRMQEIEAERKKDIELVLELDKWLPPSVKSKLDEEEQKEALRDQQLEQRRKKVLGTLQKQPSKISSGANTRPQSGKKKK</sequence>